<sequence length="125" mass="14261">MNINFNDLPWHDANLKYIHIDRSDPGNQDIVKILVEWPDGLASIIEFHDCYALKANMNFGIVANESILAAECLMDSDELNLIHNKWLKMGAKLKSLKCFSINTNSTNSTIDIFAKSYEIKDFHSE</sequence>
<accession>A0A0C1EAL5</accession>
<proteinExistence type="predicted"/>
<evidence type="ECO:0000313" key="1">
    <source>
        <dbReference type="EMBL" id="KIA78117.1"/>
    </source>
</evidence>
<reference evidence="1 2" key="1">
    <citation type="journal article" date="2014" name="Mol. Biol. Evol.">
        <title>Massive expansion of Ubiquitination-related gene families within the Chlamydiae.</title>
        <authorList>
            <person name="Domman D."/>
            <person name="Collingro A."/>
            <person name="Lagkouvardos I."/>
            <person name="Gehre L."/>
            <person name="Weinmaier T."/>
            <person name="Rattei T."/>
            <person name="Subtil A."/>
            <person name="Horn M."/>
        </authorList>
    </citation>
    <scope>NUCLEOTIDE SEQUENCE [LARGE SCALE GENOMIC DNA]</scope>
    <source>
        <strain evidence="1 2">OEW1</strain>
    </source>
</reference>
<dbReference type="AlphaFoldDB" id="A0A0C1EAL5"/>
<gene>
    <name evidence="1" type="ORF">DB43_EU00010</name>
</gene>
<dbReference type="EMBL" id="JSAM01000039">
    <property type="protein sequence ID" value="KIA78117.1"/>
    <property type="molecule type" value="Genomic_DNA"/>
</dbReference>
<organism evidence="1 2">
    <name type="scientific">Parachlamydia acanthamoebae</name>
    <dbReference type="NCBI Taxonomy" id="83552"/>
    <lineage>
        <taxon>Bacteria</taxon>
        <taxon>Pseudomonadati</taxon>
        <taxon>Chlamydiota</taxon>
        <taxon>Chlamydiia</taxon>
        <taxon>Parachlamydiales</taxon>
        <taxon>Parachlamydiaceae</taxon>
        <taxon>Parachlamydia</taxon>
    </lineage>
</organism>
<evidence type="ECO:0000313" key="2">
    <source>
        <dbReference type="Proteomes" id="UP000031307"/>
    </source>
</evidence>
<dbReference type="Proteomes" id="UP000031307">
    <property type="component" value="Unassembled WGS sequence"/>
</dbReference>
<name>A0A0C1EAL5_9BACT</name>
<comment type="caution">
    <text evidence="1">The sequence shown here is derived from an EMBL/GenBank/DDBJ whole genome shotgun (WGS) entry which is preliminary data.</text>
</comment>
<protein>
    <submittedName>
        <fullName evidence="1">Uncharacterized protein</fullName>
    </submittedName>
</protein>
<dbReference type="RefSeq" id="WP_039376537.1">
    <property type="nucleotide sequence ID" value="NZ_JSAM01000039.1"/>
</dbReference>